<evidence type="ECO:0000256" key="5">
    <source>
        <dbReference type="ARBA" id="ARBA00022692"/>
    </source>
</evidence>
<comment type="caution">
    <text evidence="10">The sequence shown here is derived from an EMBL/GenBank/DDBJ whole genome shotgun (WGS) entry which is preliminary data.</text>
</comment>
<reference evidence="10 11" key="1">
    <citation type="submission" date="2017-06" db="EMBL/GenBank/DDBJ databases">
        <title>Cultured bacterium strain Saccharothrix yanglingensis Hhs.015.</title>
        <authorList>
            <person name="Xia Y."/>
        </authorList>
    </citation>
    <scope>NUCLEOTIDE SEQUENCE [LARGE SCALE GENOMIC DNA]</scope>
    <source>
        <strain evidence="10 11">Hhs.015</strain>
    </source>
</reference>
<gene>
    <name evidence="10" type="ORF">CKY47_08170</name>
</gene>
<feature type="transmembrane region" description="Helical" evidence="8">
    <location>
        <begin position="77"/>
        <end position="97"/>
    </location>
</feature>
<sequence>MVLVSGVGAPRLSRWVVGVPVAVVAVLVAFAGGYGYHGDELYFLAAGRHLAWGYPDQPPLTPFLAALADAVAPDSLVALRVPAAVAAGGTVLFVGLLAREMGGGRRAQLVAVLGAALSGPVLVPGHMLHTTTIDICLSAALAWLVARVVRTGDRRLLLVAGAVLGAGLLNKYQIAVVAAGAVVGLVLVGPRSVLRGPWPAAGALLALLLWSPNLLWQFAHGWPQLEMAAVISGNGGNGARVAFLPAQLLYVGPLLVPLWVAGLVRLLRSPDARPFRFLGVAWVLLVVVFVLAAGSPMYLFGAYPALLAAGGLAVDGWLARGARARGLVVGTSLIASAAFIVPLALPVVPVDRLDDIPVVELNGLTAEQFGWPELARTVAEVHRSLPAPGNTAVVTENFGEAAALERYGRDLGLPTVHSGYRGYGYWGHPPDTATAALIVRPGTRPGPPGWARDACRDLRVVATTRNDRGIDNKEQDGRVWLCEGIAEPWADLWPRVRHLD</sequence>
<keyword evidence="11" id="KW-1185">Reference proteome</keyword>
<protein>
    <recommendedName>
        <fullName evidence="9">Glycosyltransferase RgtA/B/C/D-like domain-containing protein</fullName>
    </recommendedName>
</protein>
<feature type="transmembrane region" description="Helical" evidence="8">
    <location>
        <begin position="200"/>
        <end position="219"/>
    </location>
</feature>
<feature type="transmembrane region" description="Helical" evidence="8">
    <location>
        <begin position="172"/>
        <end position="188"/>
    </location>
</feature>
<feature type="domain" description="Glycosyltransferase RgtA/B/C/D-like" evidence="9">
    <location>
        <begin position="56"/>
        <end position="216"/>
    </location>
</feature>
<dbReference type="InterPro" id="IPR050297">
    <property type="entry name" value="LipidA_mod_glycosyltrf_83"/>
</dbReference>
<evidence type="ECO:0000256" key="6">
    <source>
        <dbReference type="ARBA" id="ARBA00022989"/>
    </source>
</evidence>
<evidence type="ECO:0000256" key="4">
    <source>
        <dbReference type="ARBA" id="ARBA00022679"/>
    </source>
</evidence>
<accession>A0ABU0WWS6</accession>
<dbReference type="PANTHER" id="PTHR33908">
    <property type="entry name" value="MANNOSYLTRANSFERASE YKCB-RELATED"/>
    <property type="match status" value="1"/>
</dbReference>
<dbReference type="Pfam" id="PF13231">
    <property type="entry name" value="PMT_2"/>
    <property type="match status" value="1"/>
</dbReference>
<evidence type="ECO:0000256" key="7">
    <source>
        <dbReference type="ARBA" id="ARBA00023136"/>
    </source>
</evidence>
<feature type="transmembrane region" description="Helical" evidence="8">
    <location>
        <begin position="300"/>
        <end position="319"/>
    </location>
</feature>
<evidence type="ECO:0000256" key="1">
    <source>
        <dbReference type="ARBA" id="ARBA00004651"/>
    </source>
</evidence>
<keyword evidence="4" id="KW-0808">Transferase</keyword>
<feature type="transmembrane region" description="Helical" evidence="8">
    <location>
        <begin position="12"/>
        <end position="34"/>
    </location>
</feature>
<evidence type="ECO:0000259" key="9">
    <source>
        <dbReference type="Pfam" id="PF13231"/>
    </source>
</evidence>
<organism evidence="10 11">
    <name type="scientific">Saccharothrix yanglingensis</name>
    <dbReference type="NCBI Taxonomy" id="659496"/>
    <lineage>
        <taxon>Bacteria</taxon>
        <taxon>Bacillati</taxon>
        <taxon>Actinomycetota</taxon>
        <taxon>Actinomycetes</taxon>
        <taxon>Pseudonocardiales</taxon>
        <taxon>Pseudonocardiaceae</taxon>
        <taxon>Saccharothrix</taxon>
    </lineage>
</organism>
<keyword evidence="3" id="KW-0328">Glycosyltransferase</keyword>
<feature type="transmembrane region" description="Helical" evidence="8">
    <location>
        <begin position="326"/>
        <end position="345"/>
    </location>
</feature>
<proteinExistence type="predicted"/>
<dbReference type="EMBL" id="NSDM01000003">
    <property type="protein sequence ID" value="MDQ2583953.1"/>
    <property type="molecule type" value="Genomic_DNA"/>
</dbReference>
<comment type="subcellular location">
    <subcellularLocation>
        <location evidence="1">Cell membrane</location>
        <topology evidence="1">Multi-pass membrane protein</topology>
    </subcellularLocation>
</comment>
<keyword evidence="2" id="KW-1003">Cell membrane</keyword>
<dbReference type="Proteomes" id="UP001225605">
    <property type="component" value="Unassembled WGS sequence"/>
</dbReference>
<feature type="transmembrane region" description="Helical" evidence="8">
    <location>
        <begin position="109"/>
        <end position="128"/>
    </location>
</feature>
<feature type="transmembrane region" description="Helical" evidence="8">
    <location>
        <begin position="239"/>
        <end position="263"/>
    </location>
</feature>
<evidence type="ECO:0000256" key="3">
    <source>
        <dbReference type="ARBA" id="ARBA00022676"/>
    </source>
</evidence>
<feature type="transmembrane region" description="Helical" evidence="8">
    <location>
        <begin position="275"/>
        <end position="294"/>
    </location>
</feature>
<name>A0ABU0WWS6_9PSEU</name>
<evidence type="ECO:0000256" key="2">
    <source>
        <dbReference type="ARBA" id="ARBA00022475"/>
    </source>
</evidence>
<evidence type="ECO:0000256" key="8">
    <source>
        <dbReference type="SAM" id="Phobius"/>
    </source>
</evidence>
<evidence type="ECO:0000313" key="10">
    <source>
        <dbReference type="EMBL" id="MDQ2583953.1"/>
    </source>
</evidence>
<keyword evidence="7 8" id="KW-0472">Membrane</keyword>
<keyword evidence="5 8" id="KW-0812">Transmembrane</keyword>
<evidence type="ECO:0000313" key="11">
    <source>
        <dbReference type="Proteomes" id="UP001225605"/>
    </source>
</evidence>
<dbReference type="InterPro" id="IPR038731">
    <property type="entry name" value="RgtA/B/C-like"/>
</dbReference>
<dbReference type="PANTHER" id="PTHR33908:SF11">
    <property type="entry name" value="MEMBRANE PROTEIN"/>
    <property type="match status" value="1"/>
</dbReference>
<keyword evidence="6 8" id="KW-1133">Transmembrane helix</keyword>
<dbReference type="RefSeq" id="WP_306745076.1">
    <property type="nucleotide sequence ID" value="NZ_NSDM01000003.1"/>
</dbReference>